<evidence type="ECO:0000256" key="10">
    <source>
        <dbReference type="ARBA" id="ARBA00023157"/>
    </source>
</evidence>
<proteinExistence type="evidence at transcript level"/>
<dbReference type="InterPro" id="IPR000834">
    <property type="entry name" value="Peptidase_M14"/>
</dbReference>
<feature type="domain" description="Peptidase M14" evidence="13">
    <location>
        <begin position="125"/>
        <end position="416"/>
    </location>
</feature>
<feature type="chain" id="PRO_5003049061" evidence="12">
    <location>
        <begin position="20"/>
        <end position="421"/>
    </location>
</feature>
<dbReference type="EMBL" id="BT121804">
    <property type="protein sequence ID" value="ADD38734.1"/>
    <property type="molecule type" value="mRNA"/>
</dbReference>
<evidence type="ECO:0000256" key="1">
    <source>
        <dbReference type="ARBA" id="ARBA00001947"/>
    </source>
</evidence>
<dbReference type="SMART" id="SM00631">
    <property type="entry name" value="Zn_pept"/>
    <property type="match status" value="1"/>
</dbReference>
<evidence type="ECO:0000256" key="4">
    <source>
        <dbReference type="ARBA" id="ARBA00022670"/>
    </source>
</evidence>
<evidence type="ECO:0000256" key="11">
    <source>
        <dbReference type="PROSITE-ProRule" id="PRU01379"/>
    </source>
</evidence>
<sequence length="421" mass="48881">MWSKILFLLLLPFFDSVSPRKNYEGYKVIKTDILKSENISKELFEFVHYSANGSLDFWIYPRLQSSSKIMSTPSFFSELEEFLNRRSISFEVIIQNVERTIEIEEKTLKQKKKLKTSRRAIDWNAYYSMDNIYRYLEELEKDNEFVSVVKYGRTFENRDLKLLRIEKAGSNAPNILVEAGIHAREWISPSMATYLMHSLIDVKNNSHYLEKFNFHIIPIANPDGYEYSRVYDRLWRKNRRKNSGSSNCIGVDCNRNWDVYWAQSGVDHNPCSPVYPGVSPFSEAETNSIRRYVERISPTPILSLSLHSAGSLLLIPYGYTNLVLPENYDELIKLAREAVGALNQVHHSNFKAVHSTDLYPASGTSDDWYMKILGSRFAYTFELRQGGPYGFELPSEQIYPSGQELWVAFEVILDKMYNVTS</sequence>
<keyword evidence="6 12" id="KW-0732">Signal</keyword>
<dbReference type="OrthoDB" id="3626597at2759"/>
<dbReference type="Gene3D" id="3.40.630.10">
    <property type="entry name" value="Zn peptidases"/>
    <property type="match status" value="1"/>
</dbReference>
<comment type="cofactor">
    <cofactor evidence="1">
        <name>Zn(2+)</name>
        <dbReference type="ChEBI" id="CHEBI:29105"/>
    </cofactor>
</comment>
<dbReference type="SUPFAM" id="SSF53187">
    <property type="entry name" value="Zn-dependent exopeptidases"/>
    <property type="match status" value="1"/>
</dbReference>
<evidence type="ECO:0000256" key="6">
    <source>
        <dbReference type="ARBA" id="ARBA00022729"/>
    </source>
</evidence>
<comment type="similarity">
    <text evidence="2 11">Belongs to the peptidase M14 family.</text>
</comment>
<keyword evidence="3 14" id="KW-0121">Carboxypeptidase</keyword>
<dbReference type="GO" id="GO:0008270">
    <property type="term" value="F:zinc ion binding"/>
    <property type="evidence" value="ECO:0007669"/>
    <property type="project" value="InterPro"/>
</dbReference>
<evidence type="ECO:0000256" key="12">
    <source>
        <dbReference type="SAM" id="SignalP"/>
    </source>
</evidence>
<evidence type="ECO:0000256" key="7">
    <source>
        <dbReference type="ARBA" id="ARBA00022801"/>
    </source>
</evidence>
<dbReference type="FunFam" id="3.40.630.10:FF:000084">
    <property type="entry name" value="Carboxypeptidase B2"/>
    <property type="match status" value="1"/>
</dbReference>
<gene>
    <name evidence="14" type="primary">CBPB</name>
</gene>
<keyword evidence="4" id="KW-0645">Protease</keyword>
<evidence type="ECO:0000256" key="3">
    <source>
        <dbReference type="ARBA" id="ARBA00022645"/>
    </source>
</evidence>
<organism evidence="14">
    <name type="scientific">Lepeophtheirus salmonis</name>
    <name type="common">Salmon louse</name>
    <name type="synonym">Caligus salmonis</name>
    <dbReference type="NCBI Taxonomy" id="72036"/>
    <lineage>
        <taxon>Eukaryota</taxon>
        <taxon>Metazoa</taxon>
        <taxon>Ecdysozoa</taxon>
        <taxon>Arthropoda</taxon>
        <taxon>Crustacea</taxon>
        <taxon>Multicrustacea</taxon>
        <taxon>Hexanauplia</taxon>
        <taxon>Copepoda</taxon>
        <taxon>Siphonostomatoida</taxon>
        <taxon>Caligidae</taxon>
        <taxon>Lepeophtheirus</taxon>
    </lineage>
</organism>
<dbReference type="PROSITE" id="PS00132">
    <property type="entry name" value="CARBOXYPEPT_ZN_1"/>
    <property type="match status" value="1"/>
</dbReference>
<dbReference type="PANTHER" id="PTHR11705:SF91">
    <property type="entry name" value="FI01817P-RELATED"/>
    <property type="match status" value="1"/>
</dbReference>
<dbReference type="InterPro" id="IPR057246">
    <property type="entry name" value="CARBOXYPEPT_ZN_1"/>
</dbReference>
<protein>
    <submittedName>
        <fullName evidence="14">Carboxypeptidase B</fullName>
    </submittedName>
</protein>
<dbReference type="GO" id="GO:0005615">
    <property type="term" value="C:extracellular space"/>
    <property type="evidence" value="ECO:0007669"/>
    <property type="project" value="TreeGrafter"/>
</dbReference>
<dbReference type="SUPFAM" id="SSF54897">
    <property type="entry name" value="Protease propeptides/inhibitors"/>
    <property type="match status" value="1"/>
</dbReference>
<dbReference type="PROSITE" id="PS52035">
    <property type="entry name" value="PEPTIDASE_M14"/>
    <property type="match status" value="1"/>
</dbReference>
<keyword evidence="5" id="KW-0479">Metal-binding</keyword>
<dbReference type="Pfam" id="PF00246">
    <property type="entry name" value="Peptidase_M14"/>
    <property type="match status" value="1"/>
</dbReference>
<dbReference type="Gene3D" id="3.30.70.340">
    <property type="entry name" value="Metallocarboxypeptidase-like"/>
    <property type="match status" value="1"/>
</dbReference>
<dbReference type="GO" id="GO:0006508">
    <property type="term" value="P:proteolysis"/>
    <property type="evidence" value="ECO:0007669"/>
    <property type="project" value="UniProtKB-KW"/>
</dbReference>
<feature type="active site" description="Proton donor/acceptor" evidence="11">
    <location>
        <position position="382"/>
    </location>
</feature>
<keyword evidence="8" id="KW-0862">Zinc</keyword>
<evidence type="ECO:0000256" key="8">
    <source>
        <dbReference type="ARBA" id="ARBA00022833"/>
    </source>
</evidence>
<feature type="signal peptide" evidence="12">
    <location>
        <begin position="1"/>
        <end position="19"/>
    </location>
</feature>
<evidence type="ECO:0000313" key="14">
    <source>
        <dbReference type="EMBL" id="ADD38734.1"/>
    </source>
</evidence>
<reference evidence="14" key="1">
    <citation type="submission" date="2010-03" db="EMBL/GenBank/DDBJ databases">
        <title>Atlantic Lepeophtheirus salmonis ESTs and full-length cDNAs.</title>
        <authorList>
            <person name="Yasuike M."/>
            <person name="von Schalburg K."/>
            <person name="Cooper G."/>
            <person name="Leong J."/>
            <person name="Nilsen F."/>
            <person name="Jones S.R.M."/>
            <person name="Koop B.F."/>
        </authorList>
    </citation>
    <scope>NUCLEOTIDE SEQUENCE</scope>
    <source>
        <strain evidence="14">Atlantic form</strain>
        <tissue evidence="14">Mixed tissue</tissue>
    </source>
</reference>
<dbReference type="InterPro" id="IPR036990">
    <property type="entry name" value="M14A-like_propep"/>
</dbReference>
<evidence type="ECO:0000256" key="9">
    <source>
        <dbReference type="ARBA" id="ARBA00023049"/>
    </source>
</evidence>
<evidence type="ECO:0000256" key="2">
    <source>
        <dbReference type="ARBA" id="ARBA00005988"/>
    </source>
</evidence>
<evidence type="ECO:0000256" key="5">
    <source>
        <dbReference type="ARBA" id="ARBA00022723"/>
    </source>
</evidence>
<dbReference type="PRINTS" id="PR00765">
    <property type="entry name" value="CRBOXYPTASEA"/>
</dbReference>
<evidence type="ECO:0000259" key="13">
    <source>
        <dbReference type="PROSITE" id="PS52035"/>
    </source>
</evidence>
<dbReference type="GO" id="GO:0004181">
    <property type="term" value="F:metallocarboxypeptidase activity"/>
    <property type="evidence" value="ECO:0007669"/>
    <property type="project" value="InterPro"/>
</dbReference>
<dbReference type="CDD" id="cd03860">
    <property type="entry name" value="M14_CP_A-B_like"/>
    <property type="match status" value="1"/>
</dbReference>
<dbReference type="AlphaFoldDB" id="D3PJJ8"/>
<dbReference type="PANTHER" id="PTHR11705">
    <property type="entry name" value="PROTEASE FAMILY M14 CARBOXYPEPTIDASE A,B"/>
    <property type="match status" value="1"/>
</dbReference>
<name>D3PJJ8_LEPSM</name>
<dbReference type="InterPro" id="IPR003146">
    <property type="entry name" value="M14A_act_pep"/>
</dbReference>
<accession>D3PJJ8</accession>
<keyword evidence="9" id="KW-0482">Metalloprotease</keyword>
<keyword evidence="10" id="KW-1015">Disulfide bond</keyword>
<keyword evidence="7" id="KW-0378">Hydrolase</keyword>
<dbReference type="Pfam" id="PF02244">
    <property type="entry name" value="Propep_M14"/>
    <property type="match status" value="1"/>
</dbReference>